<dbReference type="EMBL" id="CZQD01000004">
    <property type="protein sequence ID" value="CUS55600.1"/>
    <property type="molecule type" value="Genomic_DNA"/>
</dbReference>
<name>A0A160TVS6_9ZZZZ</name>
<organism evidence="1">
    <name type="scientific">hydrothermal vent metagenome</name>
    <dbReference type="NCBI Taxonomy" id="652676"/>
    <lineage>
        <taxon>unclassified sequences</taxon>
        <taxon>metagenomes</taxon>
        <taxon>ecological metagenomes</taxon>
    </lineage>
</organism>
<evidence type="ECO:0008006" key="2">
    <source>
        <dbReference type="Google" id="ProtNLM"/>
    </source>
</evidence>
<evidence type="ECO:0000313" key="1">
    <source>
        <dbReference type="EMBL" id="CUS55600.1"/>
    </source>
</evidence>
<dbReference type="InterPro" id="IPR009593">
    <property type="entry name" value="DUF1203"/>
</dbReference>
<dbReference type="PIRSF" id="PIRSF034110">
    <property type="entry name" value="DUF1203"/>
    <property type="match status" value="1"/>
</dbReference>
<sequence length="156" mass="16716">MTFQITGLAAETFAHLPSLTEAELAVHNIQKIVADVSPGFPCRVSLQDAAIGETLYLLNHTYHDEATPYRGSHAIFVREGAAEYVPAKGEVPEVLARRLISIRGFNAAHDMVAADVVKGSELGVAIPSMLASEGVAYLHLHNAKPGCFAARVDPVR</sequence>
<gene>
    <name evidence="1" type="ORF">MGWOODY_Hyp922</name>
</gene>
<dbReference type="AlphaFoldDB" id="A0A160TVS6"/>
<protein>
    <recommendedName>
        <fullName evidence="2">DUF1203 domain-containing protein</fullName>
    </recommendedName>
</protein>
<accession>A0A160TVS6</accession>
<reference evidence="1" key="1">
    <citation type="submission" date="2015-10" db="EMBL/GenBank/DDBJ databases">
        <authorList>
            <person name="Gilbert D.G."/>
        </authorList>
    </citation>
    <scope>NUCLEOTIDE SEQUENCE</scope>
</reference>
<dbReference type="Pfam" id="PF06718">
    <property type="entry name" value="DUF1203"/>
    <property type="match status" value="1"/>
</dbReference>
<proteinExistence type="predicted"/>